<evidence type="ECO:0000259" key="3">
    <source>
        <dbReference type="Pfam" id="PF06877"/>
    </source>
</evidence>
<accession>A0A327QK30</accession>
<proteinExistence type="predicted"/>
<evidence type="ECO:0000313" key="4">
    <source>
        <dbReference type="EMBL" id="RAJ04042.1"/>
    </source>
</evidence>
<evidence type="ECO:0000256" key="1">
    <source>
        <dbReference type="SAM" id="SignalP"/>
    </source>
</evidence>
<dbReference type="AlphaFoldDB" id="A0A327QK30"/>
<comment type="caution">
    <text evidence="4">The sequence shown here is derived from an EMBL/GenBank/DDBJ whole genome shotgun (WGS) entry which is preliminary data.</text>
</comment>
<dbReference type="InterPro" id="IPR036701">
    <property type="entry name" value="RraB-like_sf"/>
</dbReference>
<keyword evidence="5" id="KW-1185">Reference proteome</keyword>
<dbReference type="RefSeq" id="WP_111598358.1">
    <property type="nucleotide sequence ID" value="NZ_QLLL01000005.1"/>
</dbReference>
<dbReference type="Pfam" id="PF06877">
    <property type="entry name" value="RraB"/>
    <property type="match status" value="1"/>
</dbReference>
<evidence type="ECO:0000259" key="2">
    <source>
        <dbReference type="Pfam" id="PF05117"/>
    </source>
</evidence>
<dbReference type="EMBL" id="QLLL01000005">
    <property type="protein sequence ID" value="RAJ04042.1"/>
    <property type="molecule type" value="Genomic_DNA"/>
</dbReference>
<gene>
    <name evidence="4" type="ORF">LX64_02919</name>
</gene>
<dbReference type="InterPro" id="IPR009671">
    <property type="entry name" value="RraB_dom"/>
</dbReference>
<sequence length="279" mass="32794">MRFLGRLLLLVVCFSPLLSQAQDSSKTAVKEVWDNYIARLSKGVGSVNYNASIKEKAPNPRLPFLVITGVTLKSNDGRNLPDADELNYLYVMSDTVFGTIKKHTKMSAYVGSLAYNKERYDYFYVSDTLFLKDRLEETYHNNYKYYKSHIKVKRDEEWNGYFTFLYPSAEVLEFKQNHEIITKLLQAGDNLDKPRSVNHFFSFKEITDREYFEKVIEAQQFKIVTKMFNRDDLEYPFRLCVSREDRVDEDTMNGITVQLRKLATRNGGRYDFWQTQVTK</sequence>
<protein>
    <submittedName>
        <fullName evidence="4">Regulator of ribonuclease activity B</fullName>
    </submittedName>
</protein>
<dbReference type="Gene3D" id="3.30.70.970">
    <property type="entry name" value="RraB-like"/>
    <property type="match status" value="1"/>
</dbReference>
<dbReference type="Proteomes" id="UP000249547">
    <property type="component" value="Unassembled WGS sequence"/>
</dbReference>
<feature type="chain" id="PRO_5016437259" evidence="1">
    <location>
        <begin position="22"/>
        <end position="279"/>
    </location>
</feature>
<organism evidence="4 5">
    <name type="scientific">Chitinophaga skermanii</name>
    <dbReference type="NCBI Taxonomy" id="331697"/>
    <lineage>
        <taxon>Bacteria</taxon>
        <taxon>Pseudomonadati</taxon>
        <taxon>Bacteroidota</taxon>
        <taxon>Chitinophagia</taxon>
        <taxon>Chitinophagales</taxon>
        <taxon>Chitinophagaceae</taxon>
        <taxon>Chitinophaga</taxon>
    </lineage>
</organism>
<dbReference type="SUPFAM" id="SSF89946">
    <property type="entry name" value="Hypothetical protein VC0424"/>
    <property type="match status" value="1"/>
</dbReference>
<evidence type="ECO:0000313" key="5">
    <source>
        <dbReference type="Proteomes" id="UP000249547"/>
    </source>
</evidence>
<dbReference type="OrthoDB" id="7839302at2"/>
<dbReference type="InterPro" id="IPR016097">
    <property type="entry name" value="DUF695"/>
</dbReference>
<dbReference type="Pfam" id="PF05117">
    <property type="entry name" value="DUF695"/>
    <property type="match status" value="1"/>
</dbReference>
<feature type="domain" description="DUF695" evidence="2">
    <location>
        <begin position="33"/>
        <end position="166"/>
    </location>
</feature>
<feature type="signal peptide" evidence="1">
    <location>
        <begin position="1"/>
        <end position="21"/>
    </location>
</feature>
<name>A0A327QK30_9BACT</name>
<reference evidence="4 5" key="1">
    <citation type="submission" date="2018-06" db="EMBL/GenBank/DDBJ databases">
        <title>Genomic Encyclopedia of Archaeal and Bacterial Type Strains, Phase II (KMG-II): from individual species to whole genera.</title>
        <authorList>
            <person name="Goeker M."/>
        </authorList>
    </citation>
    <scope>NUCLEOTIDE SEQUENCE [LARGE SCALE GENOMIC DNA]</scope>
    <source>
        <strain evidence="4 5">DSM 23857</strain>
    </source>
</reference>
<keyword evidence="1" id="KW-0732">Signal</keyword>
<feature type="domain" description="Regulator of ribonuclease activity B" evidence="3">
    <location>
        <begin position="176"/>
        <end position="275"/>
    </location>
</feature>